<keyword evidence="3" id="KW-0813">Transport</keyword>
<feature type="transmembrane region" description="Helical" evidence="8">
    <location>
        <begin position="25"/>
        <end position="45"/>
    </location>
</feature>
<comment type="subcellular location">
    <subcellularLocation>
        <location evidence="1">Cell membrane</location>
        <topology evidence="1">Multi-pass membrane protein</topology>
    </subcellularLocation>
</comment>
<feature type="transmembrane region" description="Helical" evidence="8">
    <location>
        <begin position="293"/>
        <end position="311"/>
    </location>
</feature>
<dbReference type="InterPro" id="IPR047817">
    <property type="entry name" value="ABC2_TM_bact-type"/>
</dbReference>
<feature type="transmembrane region" description="Helical" evidence="8">
    <location>
        <begin position="351"/>
        <end position="369"/>
    </location>
</feature>
<keyword evidence="7 8" id="KW-0472">Membrane</keyword>
<evidence type="ECO:0000313" key="10">
    <source>
        <dbReference type="EMBL" id="MBB2167475.1"/>
    </source>
</evidence>
<evidence type="ECO:0000256" key="2">
    <source>
        <dbReference type="ARBA" id="ARBA00007783"/>
    </source>
</evidence>
<keyword evidence="6 8" id="KW-1133">Transmembrane helix</keyword>
<dbReference type="AlphaFoldDB" id="A0A7W4NYC3"/>
<dbReference type="GO" id="GO:0005886">
    <property type="term" value="C:plasma membrane"/>
    <property type="evidence" value="ECO:0007669"/>
    <property type="project" value="UniProtKB-SubCell"/>
</dbReference>
<comment type="caution">
    <text evidence="10">The sequence shown here is derived from an EMBL/GenBank/DDBJ whole genome shotgun (WGS) entry which is preliminary data.</text>
</comment>
<keyword evidence="5 8" id="KW-0812">Transmembrane</keyword>
<gene>
    <name evidence="10" type="ORF">HLH36_03750</name>
</gene>
<organism evidence="10 11">
    <name type="scientific">Gluconacetobacter aggeris</name>
    <dbReference type="NCBI Taxonomy" id="1286186"/>
    <lineage>
        <taxon>Bacteria</taxon>
        <taxon>Pseudomonadati</taxon>
        <taxon>Pseudomonadota</taxon>
        <taxon>Alphaproteobacteria</taxon>
        <taxon>Acetobacterales</taxon>
        <taxon>Acetobacteraceae</taxon>
        <taxon>Gluconacetobacter</taxon>
    </lineage>
</organism>
<dbReference type="RefSeq" id="WP_182985125.1">
    <property type="nucleotide sequence ID" value="NZ_JABEQD010000002.1"/>
</dbReference>
<dbReference type="InterPro" id="IPR051449">
    <property type="entry name" value="ABC-2_transporter_component"/>
</dbReference>
<evidence type="ECO:0000256" key="4">
    <source>
        <dbReference type="ARBA" id="ARBA00022475"/>
    </source>
</evidence>
<keyword evidence="11" id="KW-1185">Reference proteome</keyword>
<proteinExistence type="inferred from homology"/>
<comment type="similarity">
    <text evidence="2">Belongs to the ABC-2 integral membrane protein family.</text>
</comment>
<feature type="transmembrane region" description="Helical" evidence="8">
    <location>
        <begin position="229"/>
        <end position="253"/>
    </location>
</feature>
<evidence type="ECO:0000256" key="7">
    <source>
        <dbReference type="ARBA" id="ARBA00023136"/>
    </source>
</evidence>
<dbReference type="Proteomes" id="UP000559860">
    <property type="component" value="Unassembled WGS sequence"/>
</dbReference>
<feature type="domain" description="ABC transmembrane type-2" evidence="9">
    <location>
        <begin position="143"/>
        <end position="372"/>
    </location>
</feature>
<reference evidence="10 11" key="1">
    <citation type="submission" date="2020-04" db="EMBL/GenBank/DDBJ databases">
        <title>Description of novel Gluconacetobacter.</title>
        <authorList>
            <person name="Sombolestani A."/>
        </authorList>
    </citation>
    <scope>NUCLEOTIDE SEQUENCE [LARGE SCALE GENOMIC DNA]</scope>
    <source>
        <strain evidence="10 11">LMG 27801</strain>
    </source>
</reference>
<evidence type="ECO:0000313" key="11">
    <source>
        <dbReference type="Proteomes" id="UP000559860"/>
    </source>
</evidence>
<dbReference type="PANTHER" id="PTHR30294:SF29">
    <property type="entry name" value="MULTIDRUG ABC TRANSPORTER PERMEASE YBHS-RELATED"/>
    <property type="match status" value="1"/>
</dbReference>
<evidence type="ECO:0000256" key="5">
    <source>
        <dbReference type="ARBA" id="ARBA00022692"/>
    </source>
</evidence>
<protein>
    <submittedName>
        <fullName evidence="10">ABC transporter permease</fullName>
    </submittedName>
</protein>
<keyword evidence="4" id="KW-1003">Cell membrane</keyword>
<sequence length="374" mass="41303">MGMLSARRLRALLRKEWLQVRRDPMTLRLIIALPVMQLLIFGYAINSNPHDLPTGVLMAEPSRYERTIVAALRNTGYYRTRLVRSEAEAEADIAEGRLLFVVDFPPGFDRAVDRGEAPSVLVDTDGTDPTAVGYATAALSGLGDVLARDLPPARRGMALPVPFRFVVHTRYNPEQLTVLNVVPGLICVVLMMSTLMLTTLAITRERERGTMENLLAMPVRPVEVMLAKIAPYIGIGYLQVLVILLIAVLLLHLPVHGSILLLFGVLGVFIASNLALGITYSTLAANQMQAQQMAQFTMLPFMLLSGFVFPFQGMPRWARVIGEGMPTTHAMRIVRGVLLKGNGLAEILPDLWPIVLFTLCTVAVAVRFYRETLD</sequence>
<evidence type="ECO:0000256" key="8">
    <source>
        <dbReference type="SAM" id="Phobius"/>
    </source>
</evidence>
<evidence type="ECO:0000256" key="1">
    <source>
        <dbReference type="ARBA" id="ARBA00004651"/>
    </source>
</evidence>
<dbReference type="PROSITE" id="PS51012">
    <property type="entry name" value="ABC_TM2"/>
    <property type="match status" value="1"/>
</dbReference>
<name>A0A7W4NYC3_9PROT</name>
<evidence type="ECO:0000256" key="3">
    <source>
        <dbReference type="ARBA" id="ARBA00022448"/>
    </source>
</evidence>
<accession>A0A7W4NYC3</accession>
<dbReference type="InterPro" id="IPR013525">
    <property type="entry name" value="ABC2_TM"/>
</dbReference>
<evidence type="ECO:0000256" key="6">
    <source>
        <dbReference type="ARBA" id="ARBA00022989"/>
    </source>
</evidence>
<dbReference type="Pfam" id="PF12698">
    <property type="entry name" value="ABC2_membrane_3"/>
    <property type="match status" value="1"/>
</dbReference>
<dbReference type="GO" id="GO:0140359">
    <property type="term" value="F:ABC-type transporter activity"/>
    <property type="evidence" value="ECO:0007669"/>
    <property type="project" value="InterPro"/>
</dbReference>
<dbReference type="PANTHER" id="PTHR30294">
    <property type="entry name" value="MEMBRANE COMPONENT OF ABC TRANSPORTER YHHJ-RELATED"/>
    <property type="match status" value="1"/>
</dbReference>
<dbReference type="EMBL" id="JABEQD010000002">
    <property type="protein sequence ID" value="MBB2167475.1"/>
    <property type="molecule type" value="Genomic_DNA"/>
</dbReference>
<feature type="transmembrane region" description="Helical" evidence="8">
    <location>
        <begin position="259"/>
        <end position="281"/>
    </location>
</feature>
<evidence type="ECO:0000259" key="9">
    <source>
        <dbReference type="PROSITE" id="PS51012"/>
    </source>
</evidence>
<feature type="transmembrane region" description="Helical" evidence="8">
    <location>
        <begin position="181"/>
        <end position="202"/>
    </location>
</feature>